<dbReference type="EMBL" id="OBML01000002">
    <property type="protein sequence ID" value="SOB96080.1"/>
    <property type="molecule type" value="Genomic_DNA"/>
</dbReference>
<dbReference type="SUPFAM" id="SSF51120">
    <property type="entry name" value="beta-Roll"/>
    <property type="match status" value="2"/>
</dbReference>
<accession>A0A285RPU7</accession>
<dbReference type="Proteomes" id="UP000219331">
    <property type="component" value="Unassembled WGS sequence"/>
</dbReference>
<dbReference type="PRINTS" id="PR00313">
    <property type="entry name" value="CABNDNGRPT"/>
</dbReference>
<dbReference type="RefSeq" id="WP_425304032.1">
    <property type="nucleotide sequence ID" value="NZ_OBML01000002.1"/>
</dbReference>
<dbReference type="AlphaFoldDB" id="A0A285RPU7"/>
<protein>
    <submittedName>
        <fullName evidence="1">Hemolysin-type calcium-binding repeat-containing protein</fullName>
    </submittedName>
</protein>
<proteinExistence type="predicted"/>
<keyword evidence="2" id="KW-1185">Reference proteome</keyword>
<dbReference type="Gene3D" id="2.150.10.10">
    <property type="entry name" value="Serralysin-like metalloprotease, C-terminal"/>
    <property type="match status" value="3"/>
</dbReference>
<organism evidence="1 2">
    <name type="scientific">Stappia indica</name>
    <dbReference type="NCBI Taxonomy" id="538381"/>
    <lineage>
        <taxon>Bacteria</taxon>
        <taxon>Pseudomonadati</taxon>
        <taxon>Pseudomonadota</taxon>
        <taxon>Alphaproteobacteria</taxon>
        <taxon>Hyphomicrobiales</taxon>
        <taxon>Stappiaceae</taxon>
        <taxon>Stappia</taxon>
    </lineage>
</organism>
<dbReference type="InterPro" id="IPR011049">
    <property type="entry name" value="Serralysin-like_metalloprot_C"/>
</dbReference>
<dbReference type="InterPro" id="IPR001343">
    <property type="entry name" value="Hemolysn_Ca-bd"/>
</dbReference>
<reference evidence="1 2" key="1">
    <citation type="submission" date="2017-08" db="EMBL/GenBank/DDBJ databases">
        <authorList>
            <person name="de Groot N.N."/>
        </authorList>
    </citation>
    <scope>NUCLEOTIDE SEQUENCE [LARGE SCALE GENOMIC DNA]</scope>
    <source>
        <strain evidence="1 2">USBA 352</strain>
    </source>
</reference>
<dbReference type="Pfam" id="PF00353">
    <property type="entry name" value="HemolysinCabind"/>
    <property type="match status" value="3"/>
</dbReference>
<evidence type="ECO:0000313" key="1">
    <source>
        <dbReference type="EMBL" id="SOB96080.1"/>
    </source>
</evidence>
<sequence length="304" mass="31853">DTVISSVSFELWRSSQHIENLTLTGTADLFGTGNIQANVIRGNSGNNWLDGAQGADTMIGGLGDDTYVVDNVGDTVVELAGQGTDTVISSVSFELWRSSQHLENLTLTGSANLSGIGNIQANVIRGNSGNNWLDGAQGADTMIGGLGNDTYIVDNVGDTVVELVGQGTDTVISSVSFELWRSSQHIENLTLTGSADLFGTGNIQANMMQGNSGNNWLDGAQGNDILTGGSGADTFVFLSAGDTDTITDFEHGIDTIRIGLGVSNFSQVTVTDVGADTHLTFGTNTIVLQNFDHTLISESDFSFV</sequence>
<name>A0A285RPU7_9HYPH</name>
<gene>
    <name evidence="1" type="ORF">SAMN05421512_102107</name>
</gene>
<feature type="non-terminal residue" evidence="1">
    <location>
        <position position="1"/>
    </location>
</feature>
<dbReference type="GO" id="GO:0005509">
    <property type="term" value="F:calcium ion binding"/>
    <property type="evidence" value="ECO:0007669"/>
    <property type="project" value="InterPro"/>
</dbReference>
<evidence type="ECO:0000313" key="2">
    <source>
        <dbReference type="Proteomes" id="UP000219331"/>
    </source>
</evidence>